<dbReference type="Gene3D" id="3.30.420.270">
    <property type="match status" value="1"/>
</dbReference>
<dbReference type="PANTHER" id="PTHR30558">
    <property type="entry name" value="EXBD MEMBRANE COMPONENT OF PMF-DRIVEN MACROMOLECULE IMPORT SYSTEM"/>
    <property type="match status" value="1"/>
</dbReference>
<dbReference type="Proteomes" id="UP001476950">
    <property type="component" value="Unassembled WGS sequence"/>
</dbReference>
<comment type="similarity">
    <text evidence="2 7">Belongs to the ExbD/TolR family.</text>
</comment>
<organism evidence="10 11">
    <name type="scientific">Stenomitos frigidus AS-A4</name>
    <dbReference type="NCBI Taxonomy" id="2933935"/>
    <lineage>
        <taxon>Bacteria</taxon>
        <taxon>Bacillati</taxon>
        <taxon>Cyanobacteriota</taxon>
        <taxon>Cyanophyceae</taxon>
        <taxon>Leptolyngbyales</taxon>
        <taxon>Leptolyngbyaceae</taxon>
        <taxon>Stenomitos</taxon>
    </lineage>
</organism>
<feature type="transmembrane region" description="Helical" evidence="9">
    <location>
        <begin position="12"/>
        <end position="35"/>
    </location>
</feature>
<evidence type="ECO:0000256" key="1">
    <source>
        <dbReference type="ARBA" id="ARBA00004162"/>
    </source>
</evidence>
<reference evidence="10 11" key="1">
    <citation type="submission" date="2022-04" db="EMBL/GenBank/DDBJ databases">
        <title>Positive selection, recombination, and allopatry shape intraspecific diversity of widespread and dominant cyanobacteria.</title>
        <authorList>
            <person name="Wei J."/>
            <person name="Shu W."/>
            <person name="Hu C."/>
        </authorList>
    </citation>
    <scope>NUCLEOTIDE SEQUENCE [LARGE SCALE GENOMIC DNA]</scope>
    <source>
        <strain evidence="10 11">AS-A4</strain>
    </source>
</reference>
<keyword evidence="6 9" id="KW-0472">Membrane</keyword>
<evidence type="ECO:0000256" key="2">
    <source>
        <dbReference type="ARBA" id="ARBA00005811"/>
    </source>
</evidence>
<evidence type="ECO:0000256" key="7">
    <source>
        <dbReference type="RuleBase" id="RU003879"/>
    </source>
</evidence>
<feature type="compositionally biased region" description="Low complexity" evidence="8">
    <location>
        <begin position="144"/>
        <end position="155"/>
    </location>
</feature>
<evidence type="ECO:0000256" key="8">
    <source>
        <dbReference type="SAM" id="MobiDB-lite"/>
    </source>
</evidence>
<keyword evidence="7" id="KW-0813">Transport</keyword>
<name>A0ABV0KFB9_9CYAN</name>
<comment type="caution">
    <text evidence="10">The sequence shown here is derived from an EMBL/GenBank/DDBJ whole genome shotgun (WGS) entry which is preliminary data.</text>
</comment>
<feature type="compositionally biased region" description="Polar residues" evidence="8">
    <location>
        <begin position="164"/>
        <end position="173"/>
    </location>
</feature>
<keyword evidence="5 9" id="KW-1133">Transmembrane helix</keyword>
<feature type="region of interest" description="Disordered" evidence="8">
    <location>
        <begin position="133"/>
        <end position="204"/>
    </location>
</feature>
<keyword evidence="11" id="KW-1185">Reference proteome</keyword>
<dbReference type="Pfam" id="PF02472">
    <property type="entry name" value="ExbD"/>
    <property type="match status" value="1"/>
</dbReference>
<feature type="compositionally biased region" description="Polar residues" evidence="8">
    <location>
        <begin position="183"/>
        <end position="196"/>
    </location>
</feature>
<evidence type="ECO:0000256" key="4">
    <source>
        <dbReference type="ARBA" id="ARBA00022692"/>
    </source>
</evidence>
<evidence type="ECO:0000256" key="3">
    <source>
        <dbReference type="ARBA" id="ARBA00022475"/>
    </source>
</evidence>
<keyword evidence="7" id="KW-0653">Protein transport</keyword>
<evidence type="ECO:0000256" key="5">
    <source>
        <dbReference type="ARBA" id="ARBA00022989"/>
    </source>
</evidence>
<keyword evidence="3" id="KW-1003">Cell membrane</keyword>
<evidence type="ECO:0000313" key="10">
    <source>
        <dbReference type="EMBL" id="MEP1057921.1"/>
    </source>
</evidence>
<dbReference type="EMBL" id="JAMPLM010000003">
    <property type="protein sequence ID" value="MEP1057921.1"/>
    <property type="molecule type" value="Genomic_DNA"/>
</dbReference>
<proteinExistence type="inferred from homology"/>
<evidence type="ECO:0000256" key="9">
    <source>
        <dbReference type="SAM" id="Phobius"/>
    </source>
</evidence>
<evidence type="ECO:0000313" key="11">
    <source>
        <dbReference type="Proteomes" id="UP001476950"/>
    </source>
</evidence>
<protein>
    <submittedName>
        <fullName evidence="10">Biopolymer transporter ExbD</fullName>
    </submittedName>
</protein>
<dbReference type="InterPro" id="IPR003400">
    <property type="entry name" value="ExbD"/>
</dbReference>
<gene>
    <name evidence="10" type="ORF">NDI38_05680</name>
</gene>
<dbReference type="PANTHER" id="PTHR30558:SF3">
    <property type="entry name" value="BIOPOLYMER TRANSPORT PROTEIN EXBD-RELATED"/>
    <property type="match status" value="1"/>
</dbReference>
<keyword evidence="4 7" id="KW-0812">Transmembrane</keyword>
<accession>A0ABV0KFB9</accession>
<evidence type="ECO:0000256" key="6">
    <source>
        <dbReference type="ARBA" id="ARBA00023136"/>
    </source>
</evidence>
<dbReference type="RefSeq" id="WP_190451295.1">
    <property type="nucleotide sequence ID" value="NZ_JAMPLM010000003.1"/>
</dbReference>
<sequence length="204" mass="21937">MKINLDTPAEEVQIQIIPLIDVIFCILTFFILAALQLTRQQGINIDLPTATTGTPQMRQMLVVTVNAAGQTFIDKQLIDRTQLYQQLQDYRQKNPAGLLVLNASQTAFYNDVVQILDVMRQVGGDRVALATQPAEANQPPGSTPAPTATPNTVTPTPDPFSIFGTPTPNQTLDPGQYQFPPASGQSGQPSGNSIPGTPAPRTSP</sequence>
<comment type="subcellular location">
    <subcellularLocation>
        <location evidence="1">Cell membrane</location>
        <topology evidence="1">Single-pass membrane protein</topology>
    </subcellularLocation>
    <subcellularLocation>
        <location evidence="7">Cell membrane</location>
        <topology evidence="7">Single-pass type II membrane protein</topology>
    </subcellularLocation>
</comment>